<dbReference type="InterPro" id="IPR009057">
    <property type="entry name" value="Homeodomain-like_sf"/>
</dbReference>
<name>A0A0K8NXT9_PISS1</name>
<keyword evidence="2" id="KW-0805">Transcription regulation</keyword>
<protein>
    <submittedName>
        <fullName evidence="7">Transcriptional regulator, TetR family</fullName>
    </submittedName>
</protein>
<dbReference type="GO" id="GO:0003700">
    <property type="term" value="F:DNA-binding transcription factor activity"/>
    <property type="evidence" value="ECO:0007669"/>
    <property type="project" value="TreeGrafter"/>
</dbReference>
<dbReference type="Proteomes" id="UP000037660">
    <property type="component" value="Unassembled WGS sequence"/>
</dbReference>
<evidence type="ECO:0000256" key="2">
    <source>
        <dbReference type="ARBA" id="ARBA00023015"/>
    </source>
</evidence>
<evidence type="ECO:0000256" key="5">
    <source>
        <dbReference type="PROSITE-ProRule" id="PRU00335"/>
    </source>
</evidence>
<dbReference type="InterPro" id="IPR023772">
    <property type="entry name" value="DNA-bd_HTH_TetR-type_CS"/>
</dbReference>
<evidence type="ECO:0000313" key="8">
    <source>
        <dbReference type="Proteomes" id="UP000037660"/>
    </source>
</evidence>
<comment type="caution">
    <text evidence="7">The sequence shown here is derived from an EMBL/GenBank/DDBJ whole genome shotgun (WGS) entry which is preliminary data.</text>
</comment>
<dbReference type="InterPro" id="IPR050109">
    <property type="entry name" value="HTH-type_TetR-like_transc_reg"/>
</dbReference>
<dbReference type="SUPFAM" id="SSF48498">
    <property type="entry name" value="Tetracyclin repressor-like, C-terminal domain"/>
    <property type="match status" value="1"/>
</dbReference>
<evidence type="ECO:0000256" key="4">
    <source>
        <dbReference type="ARBA" id="ARBA00023163"/>
    </source>
</evidence>
<reference evidence="7 8" key="2">
    <citation type="journal article" date="2016" name="Science">
        <title>A bacterium that degrades and assimilates poly(ethylene terephthalate).</title>
        <authorList>
            <person name="Yoshida S."/>
            <person name="Hiraga K."/>
            <person name="Takehana T."/>
            <person name="Taniguchi I."/>
            <person name="Yamaji H."/>
            <person name="Maeda Y."/>
            <person name="Toyohara K."/>
            <person name="Miyamoto K."/>
            <person name="Kimura Y."/>
            <person name="Oda K."/>
        </authorList>
    </citation>
    <scope>NUCLEOTIDE SEQUENCE [LARGE SCALE GENOMIC DNA]</scope>
    <source>
        <strain evidence="8">NBRC 110686 / TISTR 2288 / 201-F6</strain>
    </source>
</reference>
<gene>
    <name evidence="7" type="ORF">ISF6_5453</name>
</gene>
<sequence length="225" mass="24848">MARPRSADYALNRDTIVRTAARLFAERGYPGTSMSDLARACGISKPLLYHYVDDKYRLLHEIAEGHVARLVALVDAVEAEDLAPEPRLRRLIERFVEEYGHARDDHGVLTQDVRFLADADRERVLTLERRVVEAFARTIAEVRPALGGAAALHKPLTMLLFGMMNWMFKWLRPDGRLAPRELAPVVAELFLGGLGAVPLGDAGTAPAARPAVLEIPPRAAPSALR</sequence>
<dbReference type="Pfam" id="PF17932">
    <property type="entry name" value="TetR_C_24"/>
    <property type="match status" value="1"/>
</dbReference>
<dbReference type="PANTHER" id="PTHR30055">
    <property type="entry name" value="HTH-TYPE TRANSCRIPTIONAL REGULATOR RUTR"/>
    <property type="match status" value="1"/>
</dbReference>
<feature type="domain" description="HTH tetR-type" evidence="6">
    <location>
        <begin position="10"/>
        <end position="70"/>
    </location>
</feature>
<evidence type="ECO:0000313" key="7">
    <source>
        <dbReference type="EMBL" id="GAP34745.1"/>
    </source>
</evidence>
<dbReference type="SUPFAM" id="SSF46689">
    <property type="entry name" value="Homeodomain-like"/>
    <property type="match status" value="1"/>
</dbReference>
<evidence type="ECO:0000256" key="3">
    <source>
        <dbReference type="ARBA" id="ARBA00023125"/>
    </source>
</evidence>
<keyword evidence="3 5" id="KW-0238">DNA-binding</keyword>
<keyword evidence="1" id="KW-0678">Repressor</keyword>
<dbReference type="EMBL" id="BBYR01000009">
    <property type="protein sequence ID" value="GAP34745.1"/>
    <property type="molecule type" value="Genomic_DNA"/>
</dbReference>
<keyword evidence="4" id="KW-0804">Transcription</keyword>
<dbReference type="PRINTS" id="PR00455">
    <property type="entry name" value="HTHTETR"/>
</dbReference>
<dbReference type="Gene3D" id="1.10.357.10">
    <property type="entry name" value="Tetracycline Repressor, domain 2"/>
    <property type="match status" value="1"/>
</dbReference>
<dbReference type="InterPro" id="IPR001647">
    <property type="entry name" value="HTH_TetR"/>
</dbReference>
<reference evidence="8" key="1">
    <citation type="submission" date="2015-07" db="EMBL/GenBank/DDBJ databases">
        <title>Discovery of a poly(ethylene terephthalate assimilation.</title>
        <authorList>
            <person name="Yoshida S."/>
            <person name="Hiraga K."/>
            <person name="Takehana T."/>
            <person name="Taniguchi I."/>
            <person name="Yamaji H."/>
            <person name="Maeda Y."/>
            <person name="Toyohara K."/>
            <person name="Miyamoto K."/>
            <person name="Kimura Y."/>
            <person name="Oda K."/>
        </authorList>
    </citation>
    <scope>NUCLEOTIDE SEQUENCE [LARGE SCALE GENOMIC DNA]</scope>
    <source>
        <strain evidence="8">NBRC 110686 / TISTR 2288 / 201-F6</strain>
    </source>
</reference>
<evidence type="ECO:0000259" key="6">
    <source>
        <dbReference type="PROSITE" id="PS50977"/>
    </source>
</evidence>
<evidence type="ECO:0000256" key="1">
    <source>
        <dbReference type="ARBA" id="ARBA00022491"/>
    </source>
</evidence>
<dbReference type="OrthoDB" id="5293556at2"/>
<organism evidence="7 8">
    <name type="scientific">Piscinibacter sakaiensis</name>
    <name type="common">Ideonella sakaiensis</name>
    <dbReference type="NCBI Taxonomy" id="1547922"/>
    <lineage>
        <taxon>Bacteria</taxon>
        <taxon>Pseudomonadati</taxon>
        <taxon>Pseudomonadota</taxon>
        <taxon>Betaproteobacteria</taxon>
        <taxon>Burkholderiales</taxon>
        <taxon>Sphaerotilaceae</taxon>
        <taxon>Piscinibacter</taxon>
    </lineage>
</organism>
<keyword evidence="8" id="KW-1185">Reference proteome</keyword>
<dbReference type="Pfam" id="PF00440">
    <property type="entry name" value="TetR_N"/>
    <property type="match status" value="1"/>
</dbReference>
<dbReference type="PROSITE" id="PS50977">
    <property type="entry name" value="HTH_TETR_2"/>
    <property type="match status" value="1"/>
</dbReference>
<dbReference type="STRING" id="1547922.ISF6_5453"/>
<dbReference type="RefSeq" id="WP_054018849.1">
    <property type="nucleotide sequence ID" value="NZ_BBYR01000009.1"/>
</dbReference>
<dbReference type="AlphaFoldDB" id="A0A0K8NXT9"/>
<dbReference type="InterPro" id="IPR041490">
    <property type="entry name" value="KstR2_TetR_C"/>
</dbReference>
<feature type="DNA-binding region" description="H-T-H motif" evidence="5">
    <location>
        <begin position="33"/>
        <end position="52"/>
    </location>
</feature>
<dbReference type="PANTHER" id="PTHR30055:SF175">
    <property type="entry name" value="HTH-TYPE TRANSCRIPTIONAL REPRESSOR KSTR2"/>
    <property type="match status" value="1"/>
</dbReference>
<dbReference type="GO" id="GO:0000976">
    <property type="term" value="F:transcription cis-regulatory region binding"/>
    <property type="evidence" value="ECO:0007669"/>
    <property type="project" value="TreeGrafter"/>
</dbReference>
<dbReference type="Gene3D" id="1.10.10.60">
    <property type="entry name" value="Homeodomain-like"/>
    <property type="match status" value="1"/>
</dbReference>
<proteinExistence type="predicted"/>
<dbReference type="PROSITE" id="PS01081">
    <property type="entry name" value="HTH_TETR_1"/>
    <property type="match status" value="1"/>
</dbReference>
<accession>A0A0K8NXT9</accession>
<dbReference type="InterPro" id="IPR036271">
    <property type="entry name" value="Tet_transcr_reg_TetR-rel_C_sf"/>
</dbReference>